<accession>A0A5N6NPS6</accession>
<dbReference type="Proteomes" id="UP000326396">
    <property type="component" value="Linkage Group LG18"/>
</dbReference>
<protein>
    <submittedName>
        <fullName evidence="1">Uncharacterized protein</fullName>
    </submittedName>
</protein>
<keyword evidence="2" id="KW-1185">Reference proteome</keyword>
<dbReference type="EMBL" id="SZYD01000010">
    <property type="protein sequence ID" value="KAD4983246.1"/>
    <property type="molecule type" value="Genomic_DNA"/>
</dbReference>
<name>A0A5N6NPS6_9ASTR</name>
<dbReference type="AlphaFoldDB" id="A0A5N6NPS6"/>
<reference evidence="1 2" key="1">
    <citation type="submission" date="2019-05" db="EMBL/GenBank/DDBJ databases">
        <title>Mikania micrantha, genome provides insights into the molecular mechanism of rapid growth.</title>
        <authorList>
            <person name="Liu B."/>
        </authorList>
    </citation>
    <scope>NUCLEOTIDE SEQUENCE [LARGE SCALE GENOMIC DNA]</scope>
    <source>
        <strain evidence="1">NLD-2019</strain>
        <tissue evidence="1">Leaf</tissue>
    </source>
</reference>
<proteinExistence type="predicted"/>
<evidence type="ECO:0000313" key="2">
    <source>
        <dbReference type="Proteomes" id="UP000326396"/>
    </source>
</evidence>
<comment type="caution">
    <text evidence="1">The sequence shown here is derived from an EMBL/GenBank/DDBJ whole genome shotgun (WGS) entry which is preliminary data.</text>
</comment>
<organism evidence="1 2">
    <name type="scientific">Mikania micrantha</name>
    <name type="common">bitter vine</name>
    <dbReference type="NCBI Taxonomy" id="192012"/>
    <lineage>
        <taxon>Eukaryota</taxon>
        <taxon>Viridiplantae</taxon>
        <taxon>Streptophyta</taxon>
        <taxon>Embryophyta</taxon>
        <taxon>Tracheophyta</taxon>
        <taxon>Spermatophyta</taxon>
        <taxon>Magnoliopsida</taxon>
        <taxon>eudicotyledons</taxon>
        <taxon>Gunneridae</taxon>
        <taxon>Pentapetalae</taxon>
        <taxon>asterids</taxon>
        <taxon>campanulids</taxon>
        <taxon>Asterales</taxon>
        <taxon>Asteraceae</taxon>
        <taxon>Asteroideae</taxon>
        <taxon>Heliantheae alliance</taxon>
        <taxon>Eupatorieae</taxon>
        <taxon>Mikania</taxon>
    </lineage>
</organism>
<gene>
    <name evidence="1" type="ORF">E3N88_19917</name>
</gene>
<evidence type="ECO:0000313" key="1">
    <source>
        <dbReference type="EMBL" id="KAD4983246.1"/>
    </source>
</evidence>
<sequence>MLCCSFSIANSDNVLDYNQEQHNIRKGTNCKSGTCIQRWGKESCGGSESDVNRSTLREEEKPCYVMKKMMLPCGSAAPKPDTHINLCG</sequence>